<evidence type="ECO:0000313" key="8">
    <source>
        <dbReference type="Proteomes" id="UP001205311"/>
    </source>
</evidence>
<gene>
    <name evidence="7" type="ORF">LX15_005982</name>
</gene>
<dbReference type="PANTHER" id="PTHR22683">
    <property type="entry name" value="SPORULATION PROTEIN RELATED"/>
    <property type="match status" value="1"/>
</dbReference>
<evidence type="ECO:0000256" key="1">
    <source>
        <dbReference type="ARBA" id="ARBA00022741"/>
    </source>
</evidence>
<feature type="region of interest" description="Disordered" evidence="4">
    <location>
        <begin position="512"/>
        <end position="562"/>
    </location>
</feature>
<dbReference type="EMBL" id="JAMTCP010000061">
    <property type="protein sequence ID" value="MCP2262248.1"/>
    <property type="molecule type" value="Genomic_DNA"/>
</dbReference>
<name>A0ABT1I380_STRSD</name>
<organism evidence="7 8">
    <name type="scientific">Streptoalloteichus tenebrarius (strain ATCC 17920 / DSM 40477 / JCM 4838 / CBS 697.72 / NBRC 16177 / NCIMB 11028 / NRRL B-12390 / A12253. 1 / ISP 5477)</name>
    <name type="common">Streptomyces tenebrarius</name>
    <dbReference type="NCBI Taxonomy" id="1933"/>
    <lineage>
        <taxon>Bacteria</taxon>
        <taxon>Bacillati</taxon>
        <taxon>Actinomycetota</taxon>
        <taxon>Actinomycetes</taxon>
        <taxon>Pseudonocardiales</taxon>
        <taxon>Pseudonocardiaceae</taxon>
        <taxon>Streptoalloteichus</taxon>
    </lineage>
</organism>
<evidence type="ECO:0000259" key="6">
    <source>
        <dbReference type="PROSITE" id="PS50901"/>
    </source>
</evidence>
<feature type="transmembrane region" description="Helical" evidence="5">
    <location>
        <begin position="103"/>
        <end position="122"/>
    </location>
</feature>
<dbReference type="RefSeq" id="WP_253674313.1">
    <property type="nucleotide sequence ID" value="NZ_JAMTCP010000061.1"/>
</dbReference>
<feature type="domain" description="FtsK" evidence="6">
    <location>
        <begin position="272"/>
        <end position="442"/>
    </location>
</feature>
<protein>
    <submittedName>
        <fullName evidence="7">DNA segregation ATPase FtsK/SpoIIIE, S-DNA-T family</fullName>
    </submittedName>
</protein>
<dbReference type="Pfam" id="PF01580">
    <property type="entry name" value="FtsK_SpoIIIE"/>
    <property type="match status" value="1"/>
</dbReference>
<keyword evidence="8" id="KW-1185">Reference proteome</keyword>
<feature type="transmembrane region" description="Helical" evidence="5">
    <location>
        <begin position="48"/>
        <end position="65"/>
    </location>
</feature>
<evidence type="ECO:0000256" key="2">
    <source>
        <dbReference type="ARBA" id="ARBA00022840"/>
    </source>
</evidence>
<dbReference type="InterPro" id="IPR027417">
    <property type="entry name" value="P-loop_NTPase"/>
</dbReference>
<dbReference type="Gene3D" id="3.40.50.300">
    <property type="entry name" value="P-loop containing nucleotide triphosphate hydrolases"/>
    <property type="match status" value="1"/>
</dbReference>
<dbReference type="InterPro" id="IPR050206">
    <property type="entry name" value="FtsK/SpoIIIE/SftA"/>
</dbReference>
<sequence>MRTRPTRPRQFGRRHQPVIALTVKRDRRRPRRRDRSDVEPLHVLAWRYRYYLAPIYLTFLVWGGGALAHRWLGTGMTLLVVLVAVAAAAFWTRRAHDRRVERAYTVVVAATVGAWLVAAACLGAGHPVLLRVLAVAALLCAVPWWAHHRIRSQVRVERTVAAWPSIAEATGLKGSKLVGVVVNTWGWTGRLTLAAGQTARDVMTKLRTVESVLKLPVGSLRAEPCPDRADVALVRVVHADPHRKTILWTGKPARSIAVPLEVGPYDDGDTCRVPLFDQVTGTHHALLAGTNGSGKSGLLNLVACHVVTAPDALLWAIDLKGGMELRPWWPVCDWLATTTSEAADMLAALRAVVDARGQVARHRVWQSSPAAPVISVLIDEAAELPADVVADLESVARRGRALGVQLVLATQYPTANAVGSTQVRAQLRTRAAFRFMKTSEAATVVTDTAATDPATIRKDRPGCCFVEAAGAERPALVRCYWVDDAAVAQVVETWRGRQPALDPVSARAAGTAYARRRINPEERPDLEKPRRGEEVEQGTSVVVAEPSEPARTPTASPPQQSRLTNEEAHAALRTALLAAGNDGTNVEALCEACGRRKTWVYRELDALEEQKMITRARRHGYYRATRRLRQEHDGR</sequence>
<proteinExistence type="predicted"/>
<feature type="compositionally biased region" description="Basic and acidic residues" evidence="4">
    <location>
        <begin position="518"/>
        <end position="534"/>
    </location>
</feature>
<comment type="caution">
    <text evidence="7">The sequence shown here is derived from an EMBL/GenBank/DDBJ whole genome shotgun (WGS) entry which is preliminary data.</text>
</comment>
<evidence type="ECO:0000313" key="7">
    <source>
        <dbReference type="EMBL" id="MCP2262248.1"/>
    </source>
</evidence>
<accession>A0ABT1I380</accession>
<dbReference type="PROSITE" id="PS50901">
    <property type="entry name" value="FTSK"/>
    <property type="match status" value="1"/>
</dbReference>
<dbReference type="SUPFAM" id="SSF52540">
    <property type="entry name" value="P-loop containing nucleoside triphosphate hydrolases"/>
    <property type="match status" value="1"/>
</dbReference>
<keyword evidence="5" id="KW-0812">Transmembrane</keyword>
<evidence type="ECO:0000256" key="4">
    <source>
        <dbReference type="SAM" id="MobiDB-lite"/>
    </source>
</evidence>
<reference evidence="7 8" key="1">
    <citation type="submission" date="2022-06" db="EMBL/GenBank/DDBJ databases">
        <title>Genomic Encyclopedia of Archaeal and Bacterial Type Strains, Phase II (KMG-II): from individual species to whole genera.</title>
        <authorList>
            <person name="Goeker M."/>
        </authorList>
    </citation>
    <scope>NUCLEOTIDE SEQUENCE [LARGE SCALE GENOMIC DNA]</scope>
    <source>
        <strain evidence="7 8">DSM 40477</strain>
    </source>
</reference>
<dbReference type="Proteomes" id="UP001205311">
    <property type="component" value="Unassembled WGS sequence"/>
</dbReference>
<evidence type="ECO:0000256" key="3">
    <source>
        <dbReference type="PROSITE-ProRule" id="PRU00289"/>
    </source>
</evidence>
<dbReference type="InterPro" id="IPR002543">
    <property type="entry name" value="FtsK_dom"/>
</dbReference>
<keyword evidence="5" id="KW-0472">Membrane</keyword>
<dbReference type="PANTHER" id="PTHR22683:SF41">
    <property type="entry name" value="DNA TRANSLOCASE FTSK"/>
    <property type="match status" value="1"/>
</dbReference>
<feature type="compositionally biased region" description="Polar residues" evidence="4">
    <location>
        <begin position="553"/>
        <end position="562"/>
    </location>
</feature>
<evidence type="ECO:0000256" key="5">
    <source>
        <dbReference type="SAM" id="Phobius"/>
    </source>
</evidence>
<feature type="binding site" evidence="3">
    <location>
        <begin position="289"/>
        <end position="296"/>
    </location>
    <ligand>
        <name>ATP</name>
        <dbReference type="ChEBI" id="CHEBI:30616"/>
    </ligand>
</feature>
<keyword evidence="5" id="KW-1133">Transmembrane helix</keyword>
<keyword evidence="2 3" id="KW-0067">ATP-binding</keyword>
<feature type="transmembrane region" description="Helical" evidence="5">
    <location>
        <begin position="71"/>
        <end position="91"/>
    </location>
</feature>
<keyword evidence="1 3" id="KW-0547">Nucleotide-binding</keyword>
<dbReference type="InterPro" id="IPR036390">
    <property type="entry name" value="WH_DNA-bd_sf"/>
</dbReference>
<dbReference type="SUPFAM" id="SSF46785">
    <property type="entry name" value="Winged helix' DNA-binding domain"/>
    <property type="match status" value="1"/>
</dbReference>